<evidence type="ECO:0000313" key="1">
    <source>
        <dbReference type="EMBL" id="AAZ72048.1"/>
    </source>
</evidence>
<dbReference type="KEGG" id="mba:Mbar_A3164"/>
<dbReference type="PaxDb" id="269797-Mbar_A3164"/>
<accession>Q466Z4</accession>
<dbReference type="Gene3D" id="1.10.10.1150">
    <property type="entry name" value="Coenzyme PQQ synthesis protein D (PqqD)"/>
    <property type="match status" value="1"/>
</dbReference>
<dbReference type="InterPro" id="IPR041881">
    <property type="entry name" value="PqqD_sf"/>
</dbReference>
<dbReference type="HOGENOM" id="CLU_2152596_0_0_2"/>
<protein>
    <recommendedName>
        <fullName evidence="2">Coenzyme PQQ synthesis protein D (PqqD)</fullName>
    </recommendedName>
</protein>
<dbReference type="AlphaFoldDB" id="Q466Z4"/>
<gene>
    <name evidence="1" type="ordered locus">Mbar_A3164</name>
</gene>
<evidence type="ECO:0008006" key="2">
    <source>
        <dbReference type="Google" id="ProtNLM"/>
    </source>
</evidence>
<sequence length="111" mass="13192">MLLSQKYENFLKKVPRRTNECWLGDIYKDDEIYVCGYKFLVCFEETALRIWQLMDGSRTILELVEQLCREYAPVNESKVLEDTISYIMQLEKIGLAAWLSRPLFEEVQLDD</sequence>
<dbReference type="InterPro" id="IPR008792">
    <property type="entry name" value="PQQD"/>
</dbReference>
<reference evidence="1" key="1">
    <citation type="submission" date="2006-06" db="EMBL/GenBank/DDBJ databases">
        <title>Complete sequence of chromosome 1 of Methanosarcina barkeri str. fusaro.</title>
        <authorList>
            <person name="Copeland A."/>
            <person name="Lucas S."/>
            <person name="Lapidus A."/>
            <person name="Barry K."/>
            <person name="Detter J.C."/>
            <person name="Glavina T."/>
            <person name="Hammon N."/>
            <person name="Israni S."/>
            <person name="Pitluck S."/>
            <person name="Goodwin L.A."/>
            <person name="Saunders E.H."/>
            <person name="Schmutz J."/>
            <person name="Larimer F."/>
            <person name="Land M."/>
            <person name="Anderson I."/>
            <person name="Richardson P."/>
        </authorList>
    </citation>
    <scope>NUCLEOTIDE SEQUENCE</scope>
    <source>
        <strain evidence="1">Fusaro</strain>
    </source>
</reference>
<dbReference type="STRING" id="269797.Mbar_A3164"/>
<dbReference type="eggNOG" id="arCOG03838">
    <property type="taxonomic scope" value="Archaea"/>
</dbReference>
<name>Q466Z4_METBF</name>
<dbReference type="Pfam" id="PF05402">
    <property type="entry name" value="PqqD"/>
    <property type="match status" value="1"/>
</dbReference>
<proteinExistence type="predicted"/>
<dbReference type="EMBL" id="CP000099">
    <property type="protein sequence ID" value="AAZ72048.1"/>
    <property type="molecule type" value="Genomic_DNA"/>
</dbReference>
<organism evidence="1">
    <name type="scientific">Methanosarcina barkeri (strain Fusaro / DSM 804)</name>
    <dbReference type="NCBI Taxonomy" id="269797"/>
    <lineage>
        <taxon>Archaea</taxon>
        <taxon>Methanobacteriati</taxon>
        <taxon>Methanobacteriota</taxon>
        <taxon>Stenosarchaea group</taxon>
        <taxon>Methanomicrobia</taxon>
        <taxon>Methanosarcinales</taxon>
        <taxon>Methanosarcinaceae</taxon>
        <taxon>Methanosarcina</taxon>
    </lineage>
</organism>